<keyword evidence="5" id="KW-0498">Mitosis</keyword>
<dbReference type="Pfam" id="PF12348">
    <property type="entry name" value="CLASP_N"/>
    <property type="match status" value="1"/>
</dbReference>
<feature type="compositionally biased region" description="Low complexity" evidence="6">
    <location>
        <begin position="668"/>
        <end position="706"/>
    </location>
</feature>
<keyword evidence="3" id="KW-0132">Cell division</keyword>
<comment type="subcellular location">
    <subcellularLocation>
        <location evidence="1">Cytoplasm</location>
        <location evidence="1">Cytoskeleton</location>
        <location evidence="1">Spindle</location>
    </subcellularLocation>
</comment>
<dbReference type="EMBL" id="ML143396">
    <property type="protein sequence ID" value="TBU32106.1"/>
    <property type="molecule type" value="Genomic_DNA"/>
</dbReference>
<dbReference type="GO" id="GO:0005815">
    <property type="term" value="C:microtubule organizing center"/>
    <property type="evidence" value="ECO:0007669"/>
    <property type="project" value="TreeGrafter"/>
</dbReference>
<feature type="compositionally biased region" description="Polar residues" evidence="6">
    <location>
        <begin position="736"/>
        <end position="749"/>
    </location>
</feature>
<dbReference type="Proteomes" id="UP000292957">
    <property type="component" value="Unassembled WGS sequence"/>
</dbReference>
<dbReference type="GO" id="GO:0090307">
    <property type="term" value="P:mitotic spindle assembly"/>
    <property type="evidence" value="ECO:0007669"/>
    <property type="project" value="TreeGrafter"/>
</dbReference>
<feature type="region of interest" description="Disordered" evidence="6">
    <location>
        <begin position="648"/>
        <end position="802"/>
    </location>
</feature>
<feature type="region of interest" description="Disordered" evidence="6">
    <location>
        <begin position="344"/>
        <end position="364"/>
    </location>
</feature>
<keyword evidence="4" id="KW-0493">Microtubule</keyword>
<feature type="compositionally biased region" description="Polar residues" evidence="6">
    <location>
        <begin position="893"/>
        <end position="902"/>
    </location>
</feature>
<dbReference type="InterPro" id="IPR016024">
    <property type="entry name" value="ARM-type_fold"/>
</dbReference>
<dbReference type="Gene3D" id="1.25.10.10">
    <property type="entry name" value="Leucine-rich Repeat Variant"/>
    <property type="match status" value="2"/>
</dbReference>
<dbReference type="PANTHER" id="PTHR21567:SF9">
    <property type="entry name" value="CLIP-ASSOCIATING PROTEIN"/>
    <property type="match status" value="1"/>
</dbReference>
<dbReference type="InterPro" id="IPR011989">
    <property type="entry name" value="ARM-like"/>
</dbReference>
<sequence length="1349" mass="144656">MDDSPVRRLVNQCAKSNDIDAKVDAITKLQAEFEAGTEIPDPDALVQVLKACLRISNQHLTTATLSALPPCIPLLVTRHPAQIPLPSSSTSPAASTSSATSSPVDAHALRQVLTQLMPAGGGVVDRLGDSRERAREKARETLVVMGGFAFRAGSTGSHMGRSRDGKGPESPLHLFERFLREGGMTSKVARVREQAILTLVHVRRTHHLFPLRPYLPHLVDAMEDTDPTVRECAKQSVVELFTGPGVTDAARADLKKEMAKKGVRKTIADGILARVLAGGAGASTPGTLSDAGSENGDLAGAAREYVPPSIALMNRRPGPTVAGTASGTMSRVVSQGNVRSEIPRPASRAAVMSPSGEGPSAAAGAGSDAKAVYIASSRDLENEFASMLRPFEGKETEHNWADRERAIQRVRGMLKGDVHERYTDTFLHGLKNGFMEASLKTLASLRTTVSANTCALYSELAIALGTALDPFCDLLYTNLLRMANLTKKITAQISQATVATLIQHTSAQPKILLPLFWNTLQDKAINTRAFVVAHVKTFLEVHGARSAHAIESHGAIDHLEKIVKKALGDANAGVRDSARQVFWIFHGIWPERGTAILHSLESVARKQLEKACPNPDALAGLATVTTPPKTKKSSVAAAIAASRAKAKAIATAPPSLRHQATSTSHTIRATSPPTRRPTSPALSTSSSTSAVRATSPVSRSSPPRSRILSGGTISRSTSANVVLSTSTSTPRSPPRQAQSGSPPSPTLDQTFHRRLSSPRTPLSPSPPTSNSTFRKAVETALPASPVHPVTSLAASPTPRPPKVGAAAVPVFHRESLSIAGLHQLAGSEEESLLLATNIPVPEDSDSDMDMDESVNLISFSTPYEVYPPAPRSTSRANSFSPVSTGSKRPLFSNALSTGTSSPPAGVAQPIVEDAMRARAEQAESAAERLLELVEPEEEDAHPSPLPAALLLRNGEGQGGRPKPRTSSESESSVPTVPKTPINRRSAAIIMQRAALFQDSPAYNGKSSSLFSMVDGRDSARQWWAKRMALLKMPTPHEDSGTPDREETLRSFIAALEQDTADVAVLTKLAQLCIQNPVIESLSSVSPAFSAPLTPSPLDGSARQLAQSKSAYWTQDRLFDQLFNALVRFLDPLKNAEELEYGLIVLWEMLENQAPLLEGREADIFGVLLQIRYCGQMNVMQATNFFRDTLTSRIEPVYGLTTLHAALRAFRDAPLPPSATTEIRDGTYAFGLIALGKFFLRLPAEVLEEELPRLRSTLISALTESSGTSALAVREAATAATIAAQMILRDETHLFTLLDGLPDEKKNLLTYMFDKHGARGPTSGAGMSPMDKLEREMRRIDGRLSTPRRV</sequence>
<feature type="region of interest" description="Disordered" evidence="6">
    <location>
        <begin position="83"/>
        <end position="104"/>
    </location>
</feature>
<evidence type="ECO:0000256" key="5">
    <source>
        <dbReference type="ARBA" id="ARBA00022776"/>
    </source>
</evidence>
<feature type="compositionally biased region" description="Low complexity" evidence="6">
    <location>
        <begin position="86"/>
        <end position="103"/>
    </location>
</feature>
<keyword evidence="5" id="KW-0131">Cell cycle</keyword>
<feature type="domain" description="TOG" evidence="7">
    <location>
        <begin position="376"/>
        <end position="621"/>
    </location>
</feature>
<name>A0A4Q9N0E2_9APHY</name>
<proteinExistence type="inferred from homology"/>
<protein>
    <submittedName>
        <fullName evidence="8">Clasp N terminal-domain-containing protein</fullName>
    </submittedName>
</protein>
<evidence type="ECO:0000256" key="2">
    <source>
        <dbReference type="ARBA" id="ARBA00009549"/>
    </source>
</evidence>
<evidence type="ECO:0000256" key="6">
    <source>
        <dbReference type="SAM" id="MobiDB-lite"/>
    </source>
</evidence>
<accession>A0A4Q9N0E2</accession>
<organism evidence="8">
    <name type="scientific">Dichomitus squalens</name>
    <dbReference type="NCBI Taxonomy" id="114155"/>
    <lineage>
        <taxon>Eukaryota</taxon>
        <taxon>Fungi</taxon>
        <taxon>Dikarya</taxon>
        <taxon>Basidiomycota</taxon>
        <taxon>Agaricomycotina</taxon>
        <taxon>Agaricomycetes</taxon>
        <taxon>Polyporales</taxon>
        <taxon>Polyporaceae</taxon>
        <taxon>Dichomitus</taxon>
    </lineage>
</organism>
<evidence type="ECO:0000256" key="4">
    <source>
        <dbReference type="ARBA" id="ARBA00022701"/>
    </source>
</evidence>
<dbReference type="GO" id="GO:0008017">
    <property type="term" value="F:microtubule binding"/>
    <property type="evidence" value="ECO:0007669"/>
    <property type="project" value="TreeGrafter"/>
</dbReference>
<dbReference type="SMART" id="SM01349">
    <property type="entry name" value="TOG"/>
    <property type="match status" value="2"/>
</dbReference>
<feature type="compositionally biased region" description="Low complexity" evidence="6">
    <location>
        <begin position="353"/>
        <end position="364"/>
    </location>
</feature>
<dbReference type="InterPro" id="IPR024395">
    <property type="entry name" value="CLASP_N_dom"/>
</dbReference>
<dbReference type="GO" id="GO:0051301">
    <property type="term" value="P:cell division"/>
    <property type="evidence" value="ECO:0007669"/>
    <property type="project" value="UniProtKB-KW"/>
</dbReference>
<dbReference type="InterPro" id="IPR034085">
    <property type="entry name" value="TOG"/>
</dbReference>
<comment type="similarity">
    <text evidence="2">Belongs to the CLASP family.</text>
</comment>
<feature type="compositionally biased region" description="Polar residues" evidence="6">
    <location>
        <begin position="658"/>
        <end position="667"/>
    </location>
</feature>
<gene>
    <name evidence="8" type="ORF">BD311DRAFT_795093</name>
</gene>
<dbReference type="SUPFAM" id="SSF48371">
    <property type="entry name" value="ARM repeat"/>
    <property type="match status" value="1"/>
</dbReference>
<feature type="region of interest" description="Disordered" evidence="6">
    <location>
        <begin position="935"/>
        <end position="979"/>
    </location>
</feature>
<evidence type="ECO:0000256" key="3">
    <source>
        <dbReference type="ARBA" id="ARBA00022618"/>
    </source>
</evidence>
<feature type="compositionally biased region" description="Polar residues" evidence="6">
    <location>
        <begin position="711"/>
        <end position="723"/>
    </location>
</feature>
<dbReference type="GO" id="GO:0005881">
    <property type="term" value="C:cytoplasmic microtubule"/>
    <property type="evidence" value="ECO:0007669"/>
    <property type="project" value="TreeGrafter"/>
</dbReference>
<evidence type="ECO:0000256" key="1">
    <source>
        <dbReference type="ARBA" id="ARBA00004186"/>
    </source>
</evidence>
<feature type="domain" description="TOG" evidence="7">
    <location>
        <begin position="18"/>
        <end position="267"/>
    </location>
</feature>
<feature type="region of interest" description="Disordered" evidence="6">
    <location>
        <begin position="868"/>
        <end position="906"/>
    </location>
</feature>
<evidence type="ECO:0000313" key="8">
    <source>
        <dbReference type="EMBL" id="TBU32106.1"/>
    </source>
</evidence>
<dbReference type="OrthoDB" id="46159at2759"/>
<evidence type="ECO:0000259" key="7">
    <source>
        <dbReference type="SMART" id="SM01349"/>
    </source>
</evidence>
<feature type="compositionally biased region" description="Polar residues" evidence="6">
    <location>
        <begin position="871"/>
        <end position="886"/>
    </location>
</feature>
<dbReference type="PANTHER" id="PTHR21567">
    <property type="entry name" value="CLASP"/>
    <property type="match status" value="1"/>
</dbReference>
<feature type="compositionally biased region" description="Low complexity" evidence="6">
    <location>
        <begin position="964"/>
        <end position="978"/>
    </location>
</feature>
<dbReference type="GO" id="GO:1990023">
    <property type="term" value="C:mitotic spindle midzone"/>
    <property type="evidence" value="ECO:0007669"/>
    <property type="project" value="TreeGrafter"/>
</dbReference>
<dbReference type="GO" id="GO:0005876">
    <property type="term" value="C:spindle microtubule"/>
    <property type="evidence" value="ECO:0007669"/>
    <property type="project" value="TreeGrafter"/>
</dbReference>
<reference evidence="8" key="1">
    <citation type="submission" date="2019-01" db="EMBL/GenBank/DDBJ databases">
        <title>Draft genome sequences of three monokaryotic isolates of the white-rot basidiomycete fungus Dichomitus squalens.</title>
        <authorList>
            <consortium name="DOE Joint Genome Institute"/>
            <person name="Lopez S.C."/>
            <person name="Andreopoulos B."/>
            <person name="Pangilinan J."/>
            <person name="Lipzen A."/>
            <person name="Riley R."/>
            <person name="Ahrendt S."/>
            <person name="Ng V."/>
            <person name="Barry K."/>
            <person name="Daum C."/>
            <person name="Grigoriev I.V."/>
            <person name="Hilden K.S."/>
            <person name="Makela M.R."/>
            <person name="de Vries R.P."/>
        </authorList>
    </citation>
    <scope>NUCLEOTIDE SEQUENCE [LARGE SCALE GENOMIC DNA]</scope>
    <source>
        <strain evidence="8">OM18370.1</strain>
    </source>
</reference>